<keyword evidence="2" id="KW-1185">Reference proteome</keyword>
<reference evidence="1 2" key="1">
    <citation type="submission" date="2022-10" db="EMBL/GenBank/DDBJ databases">
        <title>The complete genomes of actinobacterial strains from the NBC collection.</title>
        <authorList>
            <person name="Joergensen T.S."/>
            <person name="Alvarez Arevalo M."/>
            <person name="Sterndorff E.B."/>
            <person name="Faurdal D."/>
            <person name="Vuksanovic O."/>
            <person name="Mourched A.-S."/>
            <person name="Charusanti P."/>
            <person name="Shaw S."/>
            <person name="Blin K."/>
            <person name="Weber T."/>
        </authorList>
    </citation>
    <scope>NUCLEOTIDE SEQUENCE [LARGE SCALE GENOMIC DNA]</scope>
    <source>
        <strain evidence="1 2">NBC_01247</strain>
    </source>
</reference>
<accession>A0ABZ1WK70</accession>
<name>A0ABZ1WK70_9ACTN</name>
<evidence type="ECO:0000313" key="1">
    <source>
        <dbReference type="EMBL" id="WUS61092.1"/>
    </source>
</evidence>
<dbReference type="RefSeq" id="WP_329611751.1">
    <property type="nucleotide sequence ID" value="NZ_CP108482.1"/>
</dbReference>
<dbReference type="Proteomes" id="UP001432014">
    <property type="component" value="Chromosome"/>
</dbReference>
<protein>
    <submittedName>
        <fullName evidence="1">Uncharacterized protein</fullName>
    </submittedName>
</protein>
<organism evidence="1 2">
    <name type="scientific">Kitasatospora herbaricolor</name>
    <dbReference type="NCBI Taxonomy" id="68217"/>
    <lineage>
        <taxon>Bacteria</taxon>
        <taxon>Bacillati</taxon>
        <taxon>Actinomycetota</taxon>
        <taxon>Actinomycetes</taxon>
        <taxon>Kitasatosporales</taxon>
        <taxon>Streptomycetaceae</taxon>
        <taxon>Kitasatospora</taxon>
    </lineage>
</organism>
<gene>
    <name evidence="1" type="ORF">OG469_39720</name>
</gene>
<evidence type="ECO:0000313" key="2">
    <source>
        <dbReference type="Proteomes" id="UP001432014"/>
    </source>
</evidence>
<sequence>MEASGLAAAGGDAVAVEASAPGGRAVFLLRAGGGGRPEYTLEVVLRGAGADLPLMSEVKYTGAGGGEQVLLVPMARGPLGPVAGLVRLPGFTAGSAAGWTAAAPAPVTRGATWDAAVVAASVRAALNEATRDAWRQVREFVGEELQAVIDGELR</sequence>
<dbReference type="EMBL" id="CP108482">
    <property type="protein sequence ID" value="WUS61092.1"/>
    <property type="molecule type" value="Genomic_DNA"/>
</dbReference>
<proteinExistence type="predicted"/>